<evidence type="ECO:0000313" key="2">
    <source>
        <dbReference type="Proteomes" id="UP001187734"/>
    </source>
</evidence>
<accession>A0AAE8SQB9</accession>
<comment type="caution">
    <text evidence="1">The sequence shown here is derived from an EMBL/GenBank/DDBJ whole genome shotgun (WGS) entry which is preliminary data.</text>
</comment>
<organism evidence="1 2">
    <name type="scientific">Fusarium torulosum</name>
    <dbReference type="NCBI Taxonomy" id="33205"/>
    <lineage>
        <taxon>Eukaryota</taxon>
        <taxon>Fungi</taxon>
        <taxon>Dikarya</taxon>
        <taxon>Ascomycota</taxon>
        <taxon>Pezizomycotina</taxon>
        <taxon>Sordariomycetes</taxon>
        <taxon>Hypocreomycetidae</taxon>
        <taxon>Hypocreales</taxon>
        <taxon>Nectriaceae</taxon>
        <taxon>Fusarium</taxon>
    </lineage>
</organism>
<sequence>MWLCEIIYYYRGQTIKAWVYSEDGPALYFYMGRNYLSNRYGKPAILVYHGLDLARLDPPLLILAASA</sequence>
<keyword evidence="2" id="KW-1185">Reference proteome</keyword>
<reference evidence="1" key="1">
    <citation type="submission" date="2018-03" db="EMBL/GenBank/DDBJ databases">
        <authorList>
            <person name="Guldener U."/>
        </authorList>
    </citation>
    <scope>NUCLEOTIDE SEQUENCE</scope>
</reference>
<dbReference type="AlphaFoldDB" id="A0AAE8SQB9"/>
<proteinExistence type="predicted"/>
<gene>
    <name evidence="1" type="ORF">FTOL_13968</name>
</gene>
<evidence type="ECO:0000313" key="1">
    <source>
        <dbReference type="EMBL" id="SPJ93362.1"/>
    </source>
</evidence>
<dbReference type="EMBL" id="ONZP01001270">
    <property type="protein sequence ID" value="SPJ93362.1"/>
    <property type="molecule type" value="Genomic_DNA"/>
</dbReference>
<protein>
    <submittedName>
        <fullName evidence="1">Uncharacterized protein</fullName>
    </submittedName>
</protein>
<dbReference type="Proteomes" id="UP001187734">
    <property type="component" value="Unassembled WGS sequence"/>
</dbReference>
<name>A0AAE8SQB9_9HYPO</name>